<dbReference type="SUPFAM" id="SSF51735">
    <property type="entry name" value="NAD(P)-binding Rossmann-fold domains"/>
    <property type="match status" value="1"/>
</dbReference>
<evidence type="ECO:0000313" key="5">
    <source>
        <dbReference type="Proteomes" id="UP000245535"/>
    </source>
</evidence>
<dbReference type="RefSeq" id="WP_109616505.1">
    <property type="nucleotide sequence ID" value="NZ_QGDO01000001.1"/>
</dbReference>
<comment type="caution">
    <text evidence="4">The sequence shown here is derived from an EMBL/GenBank/DDBJ whole genome shotgun (WGS) entry which is preliminary data.</text>
</comment>
<sequence>MQKIAVITGANRGIGKQICLELAQQGFKVFAGMRKLENSPQEFNDLDITPSLLDVTDVASVDAFATELGKQASHIDVLINNAGVMGTKALADFDLEEIRWVMETNFFGPIQMTKAMIPFLKKSSDARIINISSEMGAFGSLPIGGYGAYRMSKTSLNSFTAILSSELEKHNIKVNSMCPTWVKTGMGGDAAPGSVEEGADTAIWLATASAIPNGKFLQKRSEINW</sequence>
<evidence type="ECO:0000256" key="2">
    <source>
        <dbReference type="ARBA" id="ARBA00023002"/>
    </source>
</evidence>
<evidence type="ECO:0000256" key="1">
    <source>
        <dbReference type="ARBA" id="ARBA00022857"/>
    </source>
</evidence>
<dbReference type="PANTHER" id="PTHR43544">
    <property type="entry name" value="SHORT-CHAIN DEHYDROGENASE/REDUCTASE"/>
    <property type="match status" value="1"/>
</dbReference>
<organism evidence="4 5">
    <name type="scientific">Sediminitomix flava</name>
    <dbReference type="NCBI Taxonomy" id="379075"/>
    <lineage>
        <taxon>Bacteria</taxon>
        <taxon>Pseudomonadati</taxon>
        <taxon>Bacteroidota</taxon>
        <taxon>Cytophagia</taxon>
        <taxon>Cytophagales</taxon>
        <taxon>Flammeovirgaceae</taxon>
        <taxon>Sediminitomix</taxon>
    </lineage>
</organism>
<comment type="similarity">
    <text evidence="3">Belongs to the short-chain dehydrogenases/reductases (SDR) family.</text>
</comment>
<keyword evidence="2" id="KW-0560">Oxidoreductase</keyword>
<accession>A0A315ZIY5</accession>
<dbReference type="GO" id="GO:0005737">
    <property type="term" value="C:cytoplasm"/>
    <property type="evidence" value="ECO:0007669"/>
    <property type="project" value="TreeGrafter"/>
</dbReference>
<dbReference type="GO" id="GO:0016491">
    <property type="term" value="F:oxidoreductase activity"/>
    <property type="evidence" value="ECO:0007669"/>
    <property type="project" value="UniProtKB-KW"/>
</dbReference>
<dbReference type="InterPro" id="IPR002347">
    <property type="entry name" value="SDR_fam"/>
</dbReference>
<keyword evidence="5" id="KW-1185">Reference proteome</keyword>
<reference evidence="4 5" key="1">
    <citation type="submission" date="2018-03" db="EMBL/GenBank/DDBJ databases">
        <title>Genomic Encyclopedia of Archaeal and Bacterial Type Strains, Phase II (KMG-II): from individual species to whole genera.</title>
        <authorList>
            <person name="Goeker M."/>
        </authorList>
    </citation>
    <scope>NUCLEOTIDE SEQUENCE [LARGE SCALE GENOMIC DNA]</scope>
    <source>
        <strain evidence="4 5">DSM 28229</strain>
    </source>
</reference>
<gene>
    <name evidence="4" type="ORF">BC781_1011453</name>
</gene>
<dbReference type="PRINTS" id="PR00081">
    <property type="entry name" value="GDHRDH"/>
</dbReference>
<dbReference type="Pfam" id="PF00106">
    <property type="entry name" value="adh_short"/>
    <property type="match status" value="1"/>
</dbReference>
<dbReference type="EMBL" id="QGDO01000001">
    <property type="protein sequence ID" value="PWJ45050.1"/>
    <property type="molecule type" value="Genomic_DNA"/>
</dbReference>
<proteinExistence type="inferred from homology"/>
<keyword evidence="1" id="KW-0521">NADP</keyword>
<dbReference type="InterPro" id="IPR036291">
    <property type="entry name" value="NAD(P)-bd_dom_sf"/>
</dbReference>
<dbReference type="InterPro" id="IPR051468">
    <property type="entry name" value="Fungal_SecMetab_SDRs"/>
</dbReference>
<dbReference type="PRINTS" id="PR00080">
    <property type="entry name" value="SDRFAMILY"/>
</dbReference>
<name>A0A315ZIY5_SEDFL</name>
<evidence type="ECO:0000256" key="3">
    <source>
        <dbReference type="RuleBase" id="RU000363"/>
    </source>
</evidence>
<dbReference type="AlphaFoldDB" id="A0A315ZIY5"/>
<dbReference type="Gene3D" id="3.40.50.720">
    <property type="entry name" value="NAD(P)-binding Rossmann-like Domain"/>
    <property type="match status" value="1"/>
</dbReference>
<dbReference type="PANTHER" id="PTHR43544:SF7">
    <property type="entry name" value="NADB-LER2"/>
    <property type="match status" value="1"/>
</dbReference>
<evidence type="ECO:0000313" key="4">
    <source>
        <dbReference type="EMBL" id="PWJ45050.1"/>
    </source>
</evidence>
<dbReference type="OrthoDB" id="5786478at2"/>
<dbReference type="Proteomes" id="UP000245535">
    <property type="component" value="Unassembled WGS sequence"/>
</dbReference>
<protein>
    <submittedName>
        <fullName evidence="4">NAD(P)-dependent dehydrogenase (Short-subunit alcohol dehydrogenase family)</fullName>
    </submittedName>
</protein>